<name>A0AA90NLX1_9GAMM</name>
<accession>A0AA90NLX1</accession>
<gene>
    <name evidence="1" type="ORF">QS748_07210</name>
</gene>
<keyword evidence="2" id="KW-1185">Reference proteome</keyword>
<dbReference type="AlphaFoldDB" id="A0AA90NLX1"/>
<organism evidence="1 2">
    <name type="scientific">Candidatus Endonucleibacter bathymodioli</name>
    <dbReference type="NCBI Taxonomy" id="539814"/>
    <lineage>
        <taxon>Bacteria</taxon>
        <taxon>Pseudomonadati</taxon>
        <taxon>Pseudomonadota</taxon>
        <taxon>Gammaproteobacteria</taxon>
        <taxon>Oceanospirillales</taxon>
        <taxon>Endozoicomonadaceae</taxon>
        <taxon>Candidatus Endonucleibacter</taxon>
    </lineage>
</organism>
<sequence length="259" mass="29307">MKNILRGILLFALNTYVFADTVSFELNISGEGIAISKSLQLSDVGEGKTEINFSFEASTGQEYTFVLRYGLTSPNPSLRTILYVTLSNRYNKRLGGLFFTNNGVQHLKRIGVLGFVVDDLGEPVDIKLSFQKNNKGNLDISSLGYERFLQDVKVSKWNLRMRHPLILPVIEDGVRSQTNLLVGHPYSINYALTNIGEGLVQFQHNLYKLTDGNEHLLDRIYFQADSLETLRGIMYGTKSIHENDVEFEVTFHTTEPIHI</sequence>
<proteinExistence type="predicted"/>
<dbReference type="Proteomes" id="UP001178148">
    <property type="component" value="Unassembled WGS sequence"/>
</dbReference>
<dbReference type="EMBL" id="JASXSV010000009">
    <property type="protein sequence ID" value="MDP0588977.1"/>
    <property type="molecule type" value="Genomic_DNA"/>
</dbReference>
<protein>
    <submittedName>
        <fullName evidence="1">Uncharacterized protein</fullName>
    </submittedName>
</protein>
<reference evidence="1 2" key="1">
    <citation type="journal article" date="2023" name="bioRxiv">
        <title>An intranuclear bacterial parasite of deep-sea mussels expresses apoptosis inhibitors acquired from its host.</title>
        <authorList>
            <person name="Gonzalez Porras M.A."/>
            <person name="Assie A."/>
            <person name="Tietjen M."/>
            <person name="Violette M."/>
            <person name="Kleiner M."/>
            <person name="Gruber-Vodicka H."/>
            <person name="Dubilier N."/>
            <person name="Leisch N."/>
        </authorList>
    </citation>
    <scope>NUCLEOTIDE SEQUENCE [LARGE SCALE GENOMIC DNA]</scope>
    <source>
        <strain evidence="1">IAP13</strain>
    </source>
</reference>
<comment type="caution">
    <text evidence="1">The sequence shown here is derived from an EMBL/GenBank/DDBJ whole genome shotgun (WGS) entry which is preliminary data.</text>
</comment>
<evidence type="ECO:0000313" key="1">
    <source>
        <dbReference type="EMBL" id="MDP0588977.1"/>
    </source>
</evidence>
<evidence type="ECO:0000313" key="2">
    <source>
        <dbReference type="Proteomes" id="UP001178148"/>
    </source>
</evidence>